<reference evidence="7" key="1">
    <citation type="submission" date="2015-07" db="EMBL/GenBank/DDBJ databases">
        <title>Lactobacillus ginsenosidimutans/EMML 3141/ whole genome sequencing.</title>
        <authorList>
            <person name="Kim M.K."/>
            <person name="Im W.-T."/>
            <person name="Srinivasan S."/>
            <person name="Lee J.-J."/>
        </authorList>
    </citation>
    <scope>NUCLEOTIDE SEQUENCE [LARGE SCALE GENOMIC DNA]</scope>
    <source>
        <strain evidence="7">EMML 3041</strain>
    </source>
</reference>
<dbReference type="Pfam" id="PF01487">
    <property type="entry name" value="DHquinase_I"/>
    <property type="match status" value="1"/>
</dbReference>
<feature type="active site" description="Schiff-base intermediate with substrate" evidence="5">
    <location>
        <position position="172"/>
    </location>
</feature>
<dbReference type="CDD" id="cd00502">
    <property type="entry name" value="DHQase_I"/>
    <property type="match status" value="1"/>
</dbReference>
<evidence type="ECO:0000256" key="2">
    <source>
        <dbReference type="ARBA" id="ARBA00023141"/>
    </source>
</evidence>
<keyword evidence="4 5" id="KW-0704">Schiff base</keyword>
<dbReference type="AlphaFoldDB" id="A0A0H4QMJ1"/>
<dbReference type="GO" id="GO:0009423">
    <property type="term" value="P:chorismate biosynthetic process"/>
    <property type="evidence" value="ECO:0007669"/>
    <property type="project" value="UniProtKB-UniRule"/>
</dbReference>
<comment type="caution">
    <text evidence="5">Lacks conserved residue(s) required for the propagation of feature annotation.</text>
</comment>
<comment type="pathway">
    <text evidence="5">Metabolic intermediate biosynthesis; chorismate biosynthesis; chorismate from D-erythrose 4-phosphate and phosphoenolpyruvate: step 3/7.</text>
</comment>
<sequence length="253" mass="27626">MTTKAVKLGRTELGVGRPKIAVPITGHTQEDIIAQAEKIYPEQPDIVEWRIDFFDDVTSKGLLKNAAVSLRTALKDIPILTTFRTKGEGGETLLSDQEYFDICRNILEFNQTDALDVELYHDTESVKSIVSEASEAGVVTIMSNHDFDKTPEQDDMVDRLVQMEKLGADVAKIAVMPHSTDDVLKLMSATNQAQNTLSTPVITMSMGDLGKVTRLSGEVFGSTVTFATVGAASAPGQIPLTNLRQELDDLKLN</sequence>
<dbReference type="GO" id="GO:0003855">
    <property type="term" value="F:3-dehydroquinate dehydratase activity"/>
    <property type="evidence" value="ECO:0007669"/>
    <property type="project" value="UniProtKB-UniRule"/>
</dbReference>
<dbReference type="STRING" id="1007676.ABM34_10425"/>
<dbReference type="FunFam" id="3.20.20.70:FF:000047">
    <property type="entry name" value="3-dehydroquinate dehydratase"/>
    <property type="match status" value="1"/>
</dbReference>
<comment type="function">
    <text evidence="5">Involved in the third step of the chorismate pathway, which leads to the biosynthesis of aromatic amino acids. Catalyzes the cis-dehydration of 3-dehydroquinate (DHQ) and introduces the first double bond of the aromatic ring to yield 3-dehydroshikimate.</text>
</comment>
<feature type="binding site" evidence="5">
    <location>
        <position position="214"/>
    </location>
    <ligand>
        <name>3-dehydroquinate</name>
        <dbReference type="ChEBI" id="CHEBI:32364"/>
    </ligand>
</feature>
<dbReference type="NCBIfam" id="TIGR01093">
    <property type="entry name" value="aroD"/>
    <property type="match status" value="1"/>
</dbReference>
<dbReference type="PANTHER" id="PTHR43699">
    <property type="entry name" value="3-DEHYDROQUINATE DEHYDRATASE"/>
    <property type="match status" value="1"/>
</dbReference>
<dbReference type="HAMAP" id="MF_00214">
    <property type="entry name" value="AroD"/>
    <property type="match status" value="1"/>
</dbReference>
<keyword evidence="5" id="KW-0028">Amino-acid biosynthesis</keyword>
<evidence type="ECO:0000256" key="3">
    <source>
        <dbReference type="ARBA" id="ARBA00023239"/>
    </source>
</evidence>
<evidence type="ECO:0000313" key="7">
    <source>
        <dbReference type="Proteomes" id="UP000036106"/>
    </source>
</evidence>
<proteinExistence type="inferred from homology"/>
<name>A0A0H4QMJ1_9LACO</name>
<protein>
    <recommendedName>
        <fullName evidence="5">3-dehydroquinate dehydratase</fullName>
        <shortName evidence="5">3-dehydroquinase</shortName>
        <ecNumber evidence="5">4.2.1.10</ecNumber>
    </recommendedName>
    <alternativeName>
        <fullName evidence="5">Type I DHQase</fullName>
    </alternativeName>
    <alternativeName>
        <fullName evidence="5">Type I dehydroquinase</fullName>
        <shortName evidence="5">DHQ1</shortName>
    </alternativeName>
</protein>
<dbReference type="KEGG" id="lgn:ABM34_10425"/>
<comment type="subunit">
    <text evidence="5">Homodimer.</text>
</comment>
<dbReference type="Proteomes" id="UP000036106">
    <property type="component" value="Chromosome"/>
</dbReference>
<dbReference type="GO" id="GO:0046279">
    <property type="term" value="P:3,4-dihydroxybenzoate biosynthetic process"/>
    <property type="evidence" value="ECO:0007669"/>
    <property type="project" value="TreeGrafter"/>
</dbReference>
<evidence type="ECO:0000313" key="6">
    <source>
        <dbReference type="EMBL" id="AKP67903.1"/>
    </source>
</evidence>
<keyword evidence="2 5" id="KW-0057">Aromatic amino acid biosynthesis</keyword>
<dbReference type="UniPathway" id="UPA00053">
    <property type="reaction ID" value="UER00086"/>
</dbReference>
<dbReference type="PATRIC" id="fig|1007676.4.peg.2110"/>
<evidence type="ECO:0000256" key="5">
    <source>
        <dbReference type="HAMAP-Rule" id="MF_00214"/>
    </source>
</evidence>
<dbReference type="OrthoDB" id="9813659at2"/>
<dbReference type="PANTHER" id="PTHR43699:SF1">
    <property type="entry name" value="3-DEHYDROQUINATE DEHYDRATASE"/>
    <property type="match status" value="1"/>
</dbReference>
<organism evidence="6 7">
    <name type="scientific">Companilactobacillus ginsenosidimutans</name>
    <dbReference type="NCBI Taxonomy" id="1007676"/>
    <lineage>
        <taxon>Bacteria</taxon>
        <taxon>Bacillati</taxon>
        <taxon>Bacillota</taxon>
        <taxon>Bacilli</taxon>
        <taxon>Lactobacillales</taxon>
        <taxon>Lactobacillaceae</taxon>
        <taxon>Companilactobacillus</taxon>
    </lineage>
</organism>
<dbReference type="InterPro" id="IPR001381">
    <property type="entry name" value="DHquinase_I"/>
</dbReference>
<dbReference type="SUPFAM" id="SSF51569">
    <property type="entry name" value="Aldolase"/>
    <property type="match status" value="1"/>
</dbReference>
<comment type="similarity">
    <text evidence="5">Belongs to the type-I 3-dehydroquinase family.</text>
</comment>
<feature type="active site" description="Proton donor/acceptor" evidence="5">
    <location>
        <position position="145"/>
    </location>
</feature>
<dbReference type="Gene3D" id="3.20.20.70">
    <property type="entry name" value="Aldolase class I"/>
    <property type="match status" value="1"/>
</dbReference>
<keyword evidence="7" id="KW-1185">Reference proteome</keyword>
<evidence type="ECO:0000256" key="1">
    <source>
        <dbReference type="ARBA" id="ARBA00001864"/>
    </source>
</evidence>
<gene>
    <name evidence="5" type="primary">aroD</name>
    <name evidence="6" type="ORF">ABM34_10425</name>
</gene>
<accession>A0A0H4QMJ1</accession>
<feature type="binding site" evidence="5">
    <location>
        <position position="233"/>
    </location>
    <ligand>
        <name>3-dehydroquinate</name>
        <dbReference type="ChEBI" id="CHEBI:32364"/>
    </ligand>
</feature>
<feature type="binding site" evidence="5">
    <location>
        <position position="237"/>
    </location>
    <ligand>
        <name>3-dehydroquinate</name>
        <dbReference type="ChEBI" id="CHEBI:32364"/>
    </ligand>
</feature>
<dbReference type="GO" id="GO:0009073">
    <property type="term" value="P:aromatic amino acid family biosynthetic process"/>
    <property type="evidence" value="ECO:0007669"/>
    <property type="project" value="UniProtKB-KW"/>
</dbReference>
<keyword evidence="3 5" id="KW-0456">Lyase</keyword>
<dbReference type="EMBL" id="CP012034">
    <property type="protein sequence ID" value="AKP67903.1"/>
    <property type="molecule type" value="Genomic_DNA"/>
</dbReference>
<dbReference type="EC" id="4.2.1.10" evidence="5"/>
<dbReference type="RefSeq" id="WP_048705566.1">
    <property type="nucleotide sequence ID" value="NZ_CP012034.1"/>
</dbReference>
<evidence type="ECO:0000256" key="4">
    <source>
        <dbReference type="ARBA" id="ARBA00023270"/>
    </source>
</evidence>
<dbReference type="InterPro" id="IPR013785">
    <property type="entry name" value="Aldolase_TIM"/>
</dbReference>
<dbReference type="GO" id="GO:0008652">
    <property type="term" value="P:amino acid biosynthetic process"/>
    <property type="evidence" value="ECO:0007669"/>
    <property type="project" value="UniProtKB-KW"/>
</dbReference>
<comment type="catalytic activity">
    <reaction evidence="1 5">
        <text>3-dehydroquinate = 3-dehydroshikimate + H2O</text>
        <dbReference type="Rhea" id="RHEA:21096"/>
        <dbReference type="ChEBI" id="CHEBI:15377"/>
        <dbReference type="ChEBI" id="CHEBI:16630"/>
        <dbReference type="ChEBI" id="CHEBI:32364"/>
        <dbReference type="EC" id="4.2.1.10"/>
    </reaction>
</comment>
<feature type="binding site" evidence="5">
    <location>
        <position position="84"/>
    </location>
    <ligand>
        <name>3-dehydroquinate</name>
        <dbReference type="ChEBI" id="CHEBI:32364"/>
    </ligand>
</feature>
<dbReference type="InterPro" id="IPR050146">
    <property type="entry name" value="Type-I_3-dehydroquinase"/>
</dbReference>
<feature type="binding site" evidence="5">
    <location>
        <begin position="48"/>
        <end position="50"/>
    </location>
    <ligand>
        <name>3-dehydroquinate</name>
        <dbReference type="ChEBI" id="CHEBI:32364"/>
    </ligand>
</feature>